<accession>A0A218P5V5</accession>
<evidence type="ECO:0008006" key="4">
    <source>
        <dbReference type="Google" id="ProtNLM"/>
    </source>
</evidence>
<dbReference type="Proteomes" id="UP000197418">
    <property type="component" value="Chromosome"/>
</dbReference>
<reference evidence="2 3" key="1">
    <citation type="submission" date="2016-04" db="EMBL/GenBank/DDBJ databases">
        <title>Complete genome sequence of Thermococcus pacificus type strain P4.</title>
        <authorList>
            <person name="Oger P.M."/>
        </authorList>
    </citation>
    <scope>NUCLEOTIDE SEQUENCE [LARGE SCALE GENOMIC DNA]</scope>
    <source>
        <strain evidence="2 3">P-4</strain>
    </source>
</reference>
<dbReference type="KEGG" id="tpaf:A3L08_01870"/>
<organism evidence="2 3">
    <name type="scientific">Thermococcus pacificus</name>
    <dbReference type="NCBI Taxonomy" id="71998"/>
    <lineage>
        <taxon>Archaea</taxon>
        <taxon>Methanobacteriati</taxon>
        <taxon>Methanobacteriota</taxon>
        <taxon>Thermococci</taxon>
        <taxon>Thermococcales</taxon>
        <taxon>Thermococcaceae</taxon>
        <taxon>Thermococcus</taxon>
    </lineage>
</organism>
<evidence type="ECO:0000256" key="1">
    <source>
        <dbReference type="SAM" id="MobiDB-lite"/>
    </source>
</evidence>
<dbReference type="InterPro" id="IPR027556">
    <property type="entry name" value="Heavy_Cys_CGP"/>
</dbReference>
<dbReference type="InterPro" id="IPR027553">
    <property type="entry name" value="Heavy_Cys"/>
</dbReference>
<dbReference type="GeneID" id="33314979"/>
<dbReference type="OrthoDB" id="31553at2157"/>
<feature type="region of interest" description="Disordered" evidence="1">
    <location>
        <begin position="365"/>
        <end position="384"/>
    </location>
</feature>
<gene>
    <name evidence="2" type="ORF">A3L08_01870</name>
</gene>
<dbReference type="NCBIfam" id="TIGR04288">
    <property type="entry name" value="CGP_CTERM"/>
    <property type="match status" value="1"/>
</dbReference>
<evidence type="ECO:0000313" key="2">
    <source>
        <dbReference type="EMBL" id="ASJ06162.1"/>
    </source>
</evidence>
<evidence type="ECO:0000313" key="3">
    <source>
        <dbReference type="Proteomes" id="UP000197418"/>
    </source>
</evidence>
<name>A0A218P5V5_9EURY</name>
<sequence>MKRLAALIVFLVFTLTPFAEACMSPADAYAVEVVLNKPGVVYRPYPAFNALHNAVIENGTFVFRSHYDRRLYVVLWNASDGPHIRIQIPVKWESETALSAHLNVSLFLLNEGIEKLKRTGWKVRDNTTFEKGGIRITLSPVKGSECTSDADCATGGCSGEMCAPREKASGIMTPCVYRPWYTCLAMTSCGCVNGVCTWKPNPAFESCLKEHGVDPSSVIKAGRFELSVEGANVSDEEVKASVEEFLGAFGVSCSNSFNLTKTSVTKPVPVVEPSKVNASEAMKTELEWLISVGALKIDEEDIEEIARVSEWGNAGWNSHVGWYETKNGTYSWIPYDKSLNPKLVKCFTNVIPEYKLPNGTAYVGPTMTKPSPSSSSATSGDSSGESICGPALIVGLSLVALLWRR</sequence>
<dbReference type="NCBIfam" id="TIGR04292">
    <property type="entry name" value="heavy_Cys_CGP"/>
    <property type="match status" value="1"/>
</dbReference>
<dbReference type="InterPro" id="IPR027552">
    <property type="entry name" value="CGP_CTERM"/>
</dbReference>
<dbReference type="EMBL" id="CP015102">
    <property type="protein sequence ID" value="ASJ06162.1"/>
    <property type="molecule type" value="Genomic_DNA"/>
</dbReference>
<proteinExistence type="predicted"/>
<keyword evidence="3" id="KW-1185">Reference proteome</keyword>
<protein>
    <recommendedName>
        <fullName evidence="4">Eight-cysteine-cluster domain-containing protein</fullName>
    </recommendedName>
</protein>
<dbReference type="AlphaFoldDB" id="A0A218P5V5"/>
<dbReference type="RefSeq" id="WP_088853425.1">
    <property type="nucleotide sequence ID" value="NZ_CP015102.1"/>
</dbReference>
<dbReference type="NCBIfam" id="TIGR04289">
    <property type="entry name" value="heavy_Cys"/>
    <property type="match status" value="1"/>
</dbReference>